<dbReference type="InterPro" id="IPR010982">
    <property type="entry name" value="Lambda_DNA-bd_dom_sf"/>
</dbReference>
<proteinExistence type="predicted"/>
<keyword evidence="3" id="KW-1185">Reference proteome</keyword>
<dbReference type="EMBL" id="VCKZ01000043">
    <property type="protein sequence ID" value="TMR40769.1"/>
    <property type="molecule type" value="Genomic_DNA"/>
</dbReference>
<accession>A0A5S4H6Y6</accession>
<evidence type="ECO:0000313" key="2">
    <source>
        <dbReference type="EMBL" id="TMR40769.1"/>
    </source>
</evidence>
<dbReference type="CDD" id="cd00093">
    <property type="entry name" value="HTH_XRE"/>
    <property type="match status" value="1"/>
</dbReference>
<dbReference type="PROSITE" id="PS50943">
    <property type="entry name" value="HTH_CROC1"/>
    <property type="match status" value="1"/>
</dbReference>
<organism evidence="2 3">
    <name type="scientific">Actinomadura geliboluensis</name>
    <dbReference type="NCBI Taxonomy" id="882440"/>
    <lineage>
        <taxon>Bacteria</taxon>
        <taxon>Bacillati</taxon>
        <taxon>Actinomycetota</taxon>
        <taxon>Actinomycetes</taxon>
        <taxon>Streptosporangiales</taxon>
        <taxon>Thermomonosporaceae</taxon>
        <taxon>Actinomadura</taxon>
    </lineage>
</organism>
<dbReference type="Pfam" id="PF19054">
    <property type="entry name" value="DUF5753"/>
    <property type="match status" value="1"/>
</dbReference>
<dbReference type="Pfam" id="PF13560">
    <property type="entry name" value="HTH_31"/>
    <property type="match status" value="1"/>
</dbReference>
<dbReference type="SUPFAM" id="SSF47413">
    <property type="entry name" value="lambda repressor-like DNA-binding domains"/>
    <property type="match status" value="1"/>
</dbReference>
<dbReference type="Gene3D" id="1.10.260.40">
    <property type="entry name" value="lambda repressor-like DNA-binding domains"/>
    <property type="match status" value="1"/>
</dbReference>
<dbReference type="GO" id="GO:0003677">
    <property type="term" value="F:DNA binding"/>
    <property type="evidence" value="ECO:0007669"/>
    <property type="project" value="InterPro"/>
</dbReference>
<dbReference type="InterPro" id="IPR043917">
    <property type="entry name" value="DUF5753"/>
</dbReference>
<dbReference type="OrthoDB" id="3469353at2"/>
<evidence type="ECO:0000313" key="3">
    <source>
        <dbReference type="Proteomes" id="UP000305238"/>
    </source>
</evidence>
<comment type="caution">
    <text evidence="2">The sequence shown here is derived from an EMBL/GenBank/DDBJ whole genome shotgun (WGS) entry which is preliminary data.</text>
</comment>
<feature type="domain" description="HTH cro/C1-type" evidence="1">
    <location>
        <begin position="21"/>
        <end position="79"/>
    </location>
</feature>
<evidence type="ECO:0000259" key="1">
    <source>
        <dbReference type="PROSITE" id="PS50943"/>
    </source>
</evidence>
<gene>
    <name evidence="2" type="ORF">ETD96_09035</name>
</gene>
<dbReference type="SMART" id="SM00530">
    <property type="entry name" value="HTH_XRE"/>
    <property type="match status" value="1"/>
</dbReference>
<sequence length="271" mass="30756">MTPRRYRAKVSPALLPFGRRLRRFREAKGWSQESLARRARDGEGVTPQYIGAIETGRTRCTREFAEAMDKVFEADGELVALWDDLVKDSAFPVWFDWVSIEEAAVELVSYSLGLVHGLLQIPEYANVLLYGDEEAVEARMRRQDILSRVEPAPPGCSFLIDEAVLQREVGNPQIMYDQLNHLVEMSSSNLSIQVVPMRGDHLGSIGSFTIATLEDLREVAYVECFARGFTMEDSEDVGAMRRALREIRSLALPTGMSRDLIRRTAEERWKI</sequence>
<protein>
    <submittedName>
        <fullName evidence="2">Helix-turn-helix domain-containing protein</fullName>
    </submittedName>
</protein>
<dbReference type="RefSeq" id="WP_138635853.1">
    <property type="nucleotide sequence ID" value="NZ_JASWDG010000046.1"/>
</dbReference>
<reference evidence="2 3" key="1">
    <citation type="submission" date="2019-05" db="EMBL/GenBank/DDBJ databases">
        <title>Draft genome sequence of Actinomadura geliboluensis A8036.</title>
        <authorList>
            <person name="Saricaoglu S."/>
            <person name="Isik K."/>
        </authorList>
    </citation>
    <scope>NUCLEOTIDE SEQUENCE [LARGE SCALE GENOMIC DNA]</scope>
    <source>
        <strain evidence="2 3">A8036</strain>
    </source>
</reference>
<dbReference type="Proteomes" id="UP000305238">
    <property type="component" value="Unassembled WGS sequence"/>
</dbReference>
<name>A0A5S4H6Y6_9ACTN</name>
<dbReference type="InterPro" id="IPR001387">
    <property type="entry name" value="Cro/C1-type_HTH"/>
</dbReference>
<dbReference type="AlphaFoldDB" id="A0A5S4H6Y6"/>